<evidence type="ECO:0000256" key="2">
    <source>
        <dbReference type="ARBA" id="ARBA00022490"/>
    </source>
</evidence>
<dbReference type="GO" id="GO:0003700">
    <property type="term" value="F:DNA-binding transcription factor activity"/>
    <property type="evidence" value="ECO:0007669"/>
    <property type="project" value="InterPro"/>
</dbReference>
<protein>
    <submittedName>
        <fullName evidence="11">Two-component system response regulator YesN</fullName>
    </submittedName>
</protein>
<dbReference type="InterPro" id="IPR009057">
    <property type="entry name" value="Homeodomain-like_sf"/>
</dbReference>
<feature type="modified residue" description="4-aspartylphosphate" evidence="8">
    <location>
        <position position="55"/>
    </location>
</feature>
<dbReference type="GO" id="GO:0043565">
    <property type="term" value="F:sequence-specific DNA binding"/>
    <property type="evidence" value="ECO:0007669"/>
    <property type="project" value="InterPro"/>
</dbReference>
<dbReference type="PROSITE" id="PS00041">
    <property type="entry name" value="HTH_ARAC_FAMILY_1"/>
    <property type="match status" value="1"/>
</dbReference>
<dbReference type="Gene3D" id="3.40.50.2300">
    <property type="match status" value="1"/>
</dbReference>
<keyword evidence="7" id="KW-0804">Transcription</keyword>
<sequence length="503" mass="58464">MYRILIIDDEPLIREGLKSVIEWEAYGFEIIGVGKDGRDGLEKIRTLRPDVVFADIRMPGLTGIELIRQAKEEGFECKFVILSGYSNFSYAQASIQLGIASYLLKPVDEDELIPLLKDIHKELNEERIITSQLLEFEKISVDQAWKNLIDGKVDELSLVMLEEPDSHYHLVKLIVPHLKDLSRWKNRLINSVKNKATLIIDDTGNYLLFKDESEQLVSQTLIDISTMIRKEADFLIQCAIAKPVERLIRIPKAASELNKLEGIAYCYSEKQILSSDIFEQVNQVELDKKQFVKDLSRALEFKASEQIDALFTNLEEYYKGKCYDEDRIKMDLVDVTWEIYIHLQRNYPELSVPAKETIIEVIFDGPNLKATLSQVKEDLVIHASRINGFQVTPDNMMEKVTAYVKQYYFEDLNLKVLAHLFNYNRSYLGKKFKKYTGVYFHTYLDQVRIEKAKTLLVEKNLKVYEVSNEVGYCNMDYFYKKFKNHTGLSPKEFQKMEQAKNES</sequence>
<accession>A0A368Y3B7</accession>
<dbReference type="PANTHER" id="PTHR42713:SF3">
    <property type="entry name" value="TRANSCRIPTIONAL REGULATORY PROTEIN HPTR"/>
    <property type="match status" value="1"/>
</dbReference>
<comment type="subcellular location">
    <subcellularLocation>
        <location evidence="1">Cytoplasm</location>
    </subcellularLocation>
</comment>
<evidence type="ECO:0000313" key="11">
    <source>
        <dbReference type="EMBL" id="RCW74773.1"/>
    </source>
</evidence>
<dbReference type="SMART" id="SM00448">
    <property type="entry name" value="REC"/>
    <property type="match status" value="1"/>
</dbReference>
<dbReference type="Gene3D" id="1.10.10.60">
    <property type="entry name" value="Homeodomain-like"/>
    <property type="match status" value="2"/>
</dbReference>
<keyword evidence="4" id="KW-0902">Two-component regulatory system</keyword>
<feature type="domain" description="Response regulatory" evidence="10">
    <location>
        <begin position="3"/>
        <end position="120"/>
    </location>
</feature>
<dbReference type="InterPro" id="IPR018060">
    <property type="entry name" value="HTH_AraC"/>
</dbReference>
<dbReference type="InterPro" id="IPR018062">
    <property type="entry name" value="HTH_AraC-typ_CS"/>
</dbReference>
<evidence type="ECO:0000256" key="6">
    <source>
        <dbReference type="ARBA" id="ARBA00023125"/>
    </source>
</evidence>
<evidence type="ECO:0000256" key="8">
    <source>
        <dbReference type="PROSITE-ProRule" id="PRU00169"/>
    </source>
</evidence>
<evidence type="ECO:0000256" key="1">
    <source>
        <dbReference type="ARBA" id="ARBA00004496"/>
    </source>
</evidence>
<dbReference type="SUPFAM" id="SSF52172">
    <property type="entry name" value="CheY-like"/>
    <property type="match status" value="1"/>
</dbReference>
<dbReference type="Pfam" id="PF12833">
    <property type="entry name" value="HTH_18"/>
    <property type="match status" value="1"/>
</dbReference>
<dbReference type="InterPro" id="IPR011006">
    <property type="entry name" value="CheY-like_superfamily"/>
</dbReference>
<keyword evidence="6" id="KW-0238">DNA-binding</keyword>
<dbReference type="Pfam" id="PF00072">
    <property type="entry name" value="Response_reg"/>
    <property type="match status" value="1"/>
</dbReference>
<keyword evidence="2" id="KW-0963">Cytoplasm</keyword>
<dbReference type="SUPFAM" id="SSF46689">
    <property type="entry name" value="Homeodomain-like"/>
    <property type="match status" value="2"/>
</dbReference>
<dbReference type="InterPro" id="IPR001789">
    <property type="entry name" value="Sig_transdc_resp-reg_receiver"/>
</dbReference>
<dbReference type="PANTHER" id="PTHR42713">
    <property type="entry name" value="HISTIDINE KINASE-RELATED"/>
    <property type="match status" value="1"/>
</dbReference>
<gene>
    <name evidence="11" type="ORF">DFR57_10369</name>
</gene>
<dbReference type="AlphaFoldDB" id="A0A368Y3B7"/>
<keyword evidence="3 8" id="KW-0597">Phosphoprotein</keyword>
<keyword evidence="5" id="KW-0805">Transcription regulation</keyword>
<evidence type="ECO:0000256" key="7">
    <source>
        <dbReference type="ARBA" id="ARBA00023163"/>
    </source>
</evidence>
<dbReference type="InterPro" id="IPR051552">
    <property type="entry name" value="HptR"/>
</dbReference>
<proteinExistence type="predicted"/>
<evidence type="ECO:0000259" key="10">
    <source>
        <dbReference type="PROSITE" id="PS50110"/>
    </source>
</evidence>
<evidence type="ECO:0000256" key="3">
    <source>
        <dbReference type="ARBA" id="ARBA00022553"/>
    </source>
</evidence>
<dbReference type="EMBL" id="QPJJ01000003">
    <property type="protein sequence ID" value="RCW74773.1"/>
    <property type="molecule type" value="Genomic_DNA"/>
</dbReference>
<dbReference type="PROSITE" id="PS01124">
    <property type="entry name" value="HTH_ARAC_FAMILY_2"/>
    <property type="match status" value="1"/>
</dbReference>
<reference evidence="11 12" key="1">
    <citation type="submission" date="2018-07" db="EMBL/GenBank/DDBJ databases">
        <title>Genomic Encyclopedia of Type Strains, Phase IV (KMG-IV): sequencing the most valuable type-strain genomes for metagenomic binning, comparative biology and taxonomic classification.</title>
        <authorList>
            <person name="Goeker M."/>
        </authorList>
    </citation>
    <scope>NUCLEOTIDE SEQUENCE [LARGE SCALE GENOMIC DNA]</scope>
    <source>
        <strain evidence="11 12">DSM 27696</strain>
    </source>
</reference>
<name>A0A368Y3B7_9BACI</name>
<dbReference type="GO" id="GO:0005737">
    <property type="term" value="C:cytoplasm"/>
    <property type="evidence" value="ECO:0007669"/>
    <property type="project" value="UniProtKB-SubCell"/>
</dbReference>
<dbReference type="PROSITE" id="PS50110">
    <property type="entry name" value="RESPONSE_REGULATORY"/>
    <property type="match status" value="1"/>
</dbReference>
<dbReference type="GO" id="GO:0000160">
    <property type="term" value="P:phosphorelay signal transduction system"/>
    <property type="evidence" value="ECO:0007669"/>
    <property type="project" value="UniProtKB-KW"/>
</dbReference>
<comment type="caution">
    <text evidence="11">The sequence shown here is derived from an EMBL/GenBank/DDBJ whole genome shotgun (WGS) entry which is preliminary data.</text>
</comment>
<dbReference type="Proteomes" id="UP000252585">
    <property type="component" value="Unassembled WGS sequence"/>
</dbReference>
<organism evidence="11 12">
    <name type="scientific">Saliterribacillus persicus</name>
    <dbReference type="NCBI Taxonomy" id="930114"/>
    <lineage>
        <taxon>Bacteria</taxon>
        <taxon>Bacillati</taxon>
        <taxon>Bacillota</taxon>
        <taxon>Bacilli</taxon>
        <taxon>Bacillales</taxon>
        <taxon>Bacillaceae</taxon>
        <taxon>Saliterribacillus</taxon>
    </lineage>
</organism>
<dbReference type="CDD" id="cd17536">
    <property type="entry name" value="REC_YesN-like"/>
    <property type="match status" value="1"/>
</dbReference>
<evidence type="ECO:0000256" key="5">
    <source>
        <dbReference type="ARBA" id="ARBA00023015"/>
    </source>
</evidence>
<dbReference type="SMART" id="SM00342">
    <property type="entry name" value="HTH_ARAC"/>
    <property type="match status" value="1"/>
</dbReference>
<evidence type="ECO:0000256" key="4">
    <source>
        <dbReference type="ARBA" id="ARBA00023012"/>
    </source>
</evidence>
<dbReference type="RefSeq" id="WP_170132903.1">
    <property type="nucleotide sequence ID" value="NZ_QPJJ01000003.1"/>
</dbReference>
<feature type="domain" description="HTH araC/xylS-type" evidence="9">
    <location>
        <begin position="398"/>
        <end position="496"/>
    </location>
</feature>
<evidence type="ECO:0000259" key="9">
    <source>
        <dbReference type="PROSITE" id="PS01124"/>
    </source>
</evidence>
<keyword evidence="12" id="KW-1185">Reference proteome</keyword>
<evidence type="ECO:0000313" key="12">
    <source>
        <dbReference type="Proteomes" id="UP000252585"/>
    </source>
</evidence>